<feature type="signal peptide" evidence="1">
    <location>
        <begin position="1"/>
        <end position="23"/>
    </location>
</feature>
<organism evidence="3 4">
    <name type="scientific">Pseudomonas aestuarii</name>
    <dbReference type="NCBI Taxonomy" id="3018340"/>
    <lineage>
        <taxon>Bacteria</taxon>
        <taxon>Pseudomonadati</taxon>
        <taxon>Pseudomonadota</taxon>
        <taxon>Gammaproteobacteria</taxon>
        <taxon>Pseudomonadales</taxon>
        <taxon>Pseudomonadaceae</taxon>
        <taxon>Pseudomonas</taxon>
    </lineage>
</organism>
<dbReference type="PROSITE" id="PS51257">
    <property type="entry name" value="PROKAR_LIPOPROTEIN"/>
    <property type="match status" value="1"/>
</dbReference>
<dbReference type="Proteomes" id="UP001212042">
    <property type="component" value="Unassembled WGS sequence"/>
</dbReference>
<dbReference type="Gene3D" id="3.30.565.40">
    <property type="entry name" value="Fervidobacterium nodosum Rt17-B1 like"/>
    <property type="match status" value="1"/>
</dbReference>
<accession>A0ABT4X983</accession>
<gene>
    <name evidence="3" type="ORF">PH586_00855</name>
</gene>
<dbReference type="EMBL" id="JAQJZJ010000001">
    <property type="protein sequence ID" value="MDA7084937.1"/>
    <property type="molecule type" value="Genomic_DNA"/>
</dbReference>
<keyword evidence="1" id="KW-0732">Signal</keyword>
<evidence type="ECO:0000256" key="1">
    <source>
        <dbReference type="SAM" id="SignalP"/>
    </source>
</evidence>
<dbReference type="InterPro" id="IPR037126">
    <property type="entry name" value="PdaC/RsiV-like_sf"/>
</dbReference>
<dbReference type="RefSeq" id="WP_271345883.1">
    <property type="nucleotide sequence ID" value="NZ_JAQJZJ010000001.1"/>
</dbReference>
<comment type="caution">
    <text evidence="3">The sequence shown here is derived from an EMBL/GenBank/DDBJ whole genome shotgun (WGS) entry which is preliminary data.</text>
</comment>
<dbReference type="InterPro" id="IPR021729">
    <property type="entry name" value="DUF3298"/>
</dbReference>
<name>A0ABT4X983_9PSED</name>
<feature type="domain" description="DUF3298" evidence="2">
    <location>
        <begin position="155"/>
        <end position="231"/>
    </location>
</feature>
<sequence>MFARKKLVTLSLCLLLSACQSLLPGTDPLPVQRVAWEHIQPDCQGQACPLVNIDTLIFPDEPPLSALIEQRLLQMTNDSPDAPLPASLQSYESDFLHGAKRGWNTYLQAKVREQHDQLVVIELSSYLSTGGAHGMPGRGFINYDRTRQQALSLQDMLVPGQTTAFWNLASQAHQRWLAANQLDQDPEYSRNWPFEHTENVALGQAAMLLKYNVYSIAPYSSGHPQLTIPYSQLQGILKPQYFPAGD</sequence>
<protein>
    <submittedName>
        <fullName evidence="3">RsiV family protein</fullName>
    </submittedName>
</protein>
<evidence type="ECO:0000313" key="4">
    <source>
        <dbReference type="Proteomes" id="UP001212042"/>
    </source>
</evidence>
<proteinExistence type="predicted"/>
<keyword evidence="4" id="KW-1185">Reference proteome</keyword>
<dbReference type="Gene3D" id="3.90.640.20">
    <property type="entry name" value="Heat-shock cognate protein, ATPase"/>
    <property type="match status" value="1"/>
</dbReference>
<feature type="chain" id="PRO_5047333891" evidence="1">
    <location>
        <begin position="24"/>
        <end position="246"/>
    </location>
</feature>
<dbReference type="Pfam" id="PF11738">
    <property type="entry name" value="DUF3298"/>
    <property type="match status" value="1"/>
</dbReference>
<reference evidence="3 4" key="1">
    <citation type="submission" date="2023-01" db="EMBL/GenBank/DDBJ databases">
        <title>Pseudomonas SA3-5T sp. nov., isolated from tidal flat sediment.</title>
        <authorList>
            <person name="Kim H.S."/>
            <person name="Kim J.-S."/>
            <person name="Suh M.K."/>
            <person name="Eom M.K."/>
            <person name="Lee J.-S."/>
        </authorList>
    </citation>
    <scope>NUCLEOTIDE SEQUENCE [LARGE SCALE GENOMIC DNA]</scope>
    <source>
        <strain evidence="3 4">SA3-5</strain>
    </source>
</reference>
<evidence type="ECO:0000313" key="3">
    <source>
        <dbReference type="EMBL" id="MDA7084937.1"/>
    </source>
</evidence>
<evidence type="ECO:0000259" key="2">
    <source>
        <dbReference type="Pfam" id="PF11738"/>
    </source>
</evidence>